<protein>
    <submittedName>
        <fullName evidence="1">Uncharacterized protein</fullName>
    </submittedName>
</protein>
<reference evidence="1 2" key="1">
    <citation type="submission" date="2020-10" db="EMBL/GenBank/DDBJ databases">
        <title>Sequencing the genomes of 1000 actinobacteria strains.</title>
        <authorList>
            <person name="Klenk H.-P."/>
        </authorList>
    </citation>
    <scope>NUCLEOTIDE SEQUENCE [LARGE SCALE GENOMIC DNA]</scope>
    <source>
        <strain evidence="1 2">DSM 46661</strain>
    </source>
</reference>
<accession>A0ABR9LI72</accession>
<gene>
    <name evidence="1" type="ORF">H4W30_007467</name>
</gene>
<evidence type="ECO:0000313" key="1">
    <source>
        <dbReference type="EMBL" id="MBE1580386.1"/>
    </source>
</evidence>
<organism evidence="1 2">
    <name type="scientific">Amycolatopsis roodepoortensis</name>
    <dbReference type="NCBI Taxonomy" id="700274"/>
    <lineage>
        <taxon>Bacteria</taxon>
        <taxon>Bacillati</taxon>
        <taxon>Actinomycetota</taxon>
        <taxon>Actinomycetes</taxon>
        <taxon>Pseudonocardiales</taxon>
        <taxon>Pseudonocardiaceae</taxon>
        <taxon>Amycolatopsis</taxon>
    </lineage>
</organism>
<sequence>MRSFVLDTAALEALGAGNRVLSKLIYGTPRDVDDVVLALYRGPRLLVPAMALLHAGRQRAGLTRHVSVLEPLRVVPLDAPAVTALCESLADLAPDVGHVVHTAATHDASVITPSPESYPESVRVVRLPI</sequence>
<dbReference type="RefSeq" id="WP_192746953.1">
    <property type="nucleotide sequence ID" value="NZ_JADBEJ010000006.1"/>
</dbReference>
<keyword evidence="2" id="KW-1185">Reference proteome</keyword>
<dbReference type="EMBL" id="JADBEJ010000006">
    <property type="protein sequence ID" value="MBE1580386.1"/>
    <property type="molecule type" value="Genomic_DNA"/>
</dbReference>
<dbReference type="Proteomes" id="UP000656548">
    <property type="component" value="Unassembled WGS sequence"/>
</dbReference>
<proteinExistence type="predicted"/>
<comment type="caution">
    <text evidence="1">The sequence shown here is derived from an EMBL/GenBank/DDBJ whole genome shotgun (WGS) entry which is preliminary data.</text>
</comment>
<name>A0ABR9LI72_9PSEU</name>
<evidence type="ECO:0000313" key="2">
    <source>
        <dbReference type="Proteomes" id="UP000656548"/>
    </source>
</evidence>